<dbReference type="Proteomes" id="UP000824125">
    <property type="component" value="Unassembled WGS sequence"/>
</dbReference>
<feature type="binding site" evidence="10">
    <location>
        <position position="166"/>
    </location>
    <ligand>
        <name>Mn(2+)</name>
        <dbReference type="ChEBI" id="CHEBI:29035"/>
    </ligand>
</feature>
<proteinExistence type="inferred from homology"/>
<reference evidence="14" key="2">
    <citation type="journal article" date="2021" name="PeerJ">
        <title>Extensive microbial diversity within the chicken gut microbiome revealed by metagenomics and culture.</title>
        <authorList>
            <person name="Gilroy R."/>
            <person name="Ravi A."/>
            <person name="Getino M."/>
            <person name="Pursley I."/>
            <person name="Horton D.L."/>
            <person name="Alikhan N.F."/>
            <person name="Baker D."/>
            <person name="Gharbi K."/>
            <person name="Hall N."/>
            <person name="Watson M."/>
            <person name="Adriaenssens E.M."/>
            <person name="Foster-Nyarko E."/>
            <person name="Jarju S."/>
            <person name="Secka A."/>
            <person name="Antonio M."/>
            <person name="Oren A."/>
            <person name="Chaudhuri R.R."/>
            <person name="La Ragione R."/>
            <person name="Hildebrand F."/>
            <person name="Pallen M.J."/>
        </authorList>
    </citation>
    <scope>NUCLEOTIDE SEQUENCE</scope>
    <source>
        <strain evidence="14">CHK176-6737</strain>
    </source>
</reference>
<keyword evidence="10" id="KW-0170">Cobalt</keyword>
<evidence type="ECO:0000256" key="4">
    <source>
        <dbReference type="ARBA" id="ARBA00022801"/>
    </source>
</evidence>
<evidence type="ECO:0000256" key="8">
    <source>
        <dbReference type="PIRSR" id="PIRSR601088-1"/>
    </source>
</evidence>
<keyword evidence="4 12" id="KW-0378">Hydrolase</keyword>
<dbReference type="PRINTS" id="PR00732">
    <property type="entry name" value="GLHYDRLASE4"/>
</dbReference>
<name>A0A9D1SP14_9FIRM</name>
<organism evidence="14 15">
    <name type="scientific">Candidatus Scybalenecus merdavium</name>
    <dbReference type="NCBI Taxonomy" id="2840939"/>
    <lineage>
        <taxon>Bacteria</taxon>
        <taxon>Bacillati</taxon>
        <taxon>Bacillota</taxon>
        <taxon>Clostridia</taxon>
        <taxon>Eubacteriales</taxon>
        <taxon>Oscillospiraceae</taxon>
        <taxon>Oscillospiraceae incertae sedis</taxon>
        <taxon>Candidatus Scybalenecus</taxon>
    </lineage>
</organism>
<reference evidence="14" key="1">
    <citation type="submission" date="2020-10" db="EMBL/GenBank/DDBJ databases">
        <authorList>
            <person name="Gilroy R."/>
        </authorList>
    </citation>
    <scope>NUCLEOTIDE SEQUENCE</scope>
    <source>
        <strain evidence="14">CHK176-6737</strain>
    </source>
</reference>
<dbReference type="InterPro" id="IPR036291">
    <property type="entry name" value="NAD(P)-bd_dom_sf"/>
</dbReference>
<dbReference type="AlphaFoldDB" id="A0A9D1SP14"/>
<evidence type="ECO:0000313" key="14">
    <source>
        <dbReference type="EMBL" id="HIU69694.1"/>
    </source>
</evidence>
<keyword evidence="10" id="KW-0533">Nickel</keyword>
<sequence>MKLAVLGGGGVRSPFLAKSLAVGAADAGIDEVVFMDIDRNKLSKYGKIAQKIAHLIAPDLGFTLTTDARAALTGADYVITTIRAEGDDGRVFDERTALDLGLLGQETTGAGGFAMALRSIHVLADYCALMRRVSSPNVLVFNFTNPSGLVTQALRTMGYHNVYGICDAPSGFVRQLRDMTGRPDLTAECFGLNHLSWFCDFKDNGQDISELVLCHPKLYKDTEMRLFSPELVRMCSNMLPNEYLYFYYYREKAVQSILQSSMTRGETIRDINLKMDAALDQIDIDNDFDAAFDCYMRHYAMREDSYFAIESGHRREHKWPVFHAADYIKQPEKDSYAAVALTFIRSLASGKPVEMVLSVPNEGALPCLAPEDVAELSCTVDADGVHPHKFTFIEPMHAVLIQAVKLYENLTVRAILEKDRSLAVQALTVHPLIGSYSLAEQLVEAYSKRYSAYIGGWES</sequence>
<dbReference type="GO" id="GO:0005975">
    <property type="term" value="P:carbohydrate metabolic process"/>
    <property type="evidence" value="ECO:0007669"/>
    <property type="project" value="InterPro"/>
</dbReference>
<evidence type="ECO:0000256" key="12">
    <source>
        <dbReference type="RuleBase" id="RU361152"/>
    </source>
</evidence>
<dbReference type="InterPro" id="IPR015955">
    <property type="entry name" value="Lactate_DH/Glyco_Ohase_4_C"/>
</dbReference>
<dbReference type="PANTHER" id="PTHR32092:SF5">
    <property type="entry name" value="6-PHOSPHO-BETA-GLUCOSIDASE"/>
    <property type="match status" value="1"/>
</dbReference>
<keyword evidence="5 12" id="KW-0520">NAD</keyword>
<feature type="binding site" evidence="9">
    <location>
        <position position="145"/>
    </location>
    <ligand>
        <name>substrate</name>
    </ligand>
</feature>
<comment type="cofactor">
    <cofactor evidence="12">
        <name>NAD(+)</name>
        <dbReference type="ChEBI" id="CHEBI:57540"/>
    </cofactor>
    <text evidence="12">Binds 1 NAD(+) per subunit.</text>
</comment>
<evidence type="ECO:0000256" key="5">
    <source>
        <dbReference type="ARBA" id="ARBA00023027"/>
    </source>
</evidence>
<comment type="similarity">
    <text evidence="1 12">Belongs to the glycosyl hydrolase 4 family.</text>
</comment>
<evidence type="ECO:0000256" key="10">
    <source>
        <dbReference type="PIRSR" id="PIRSR601088-3"/>
    </source>
</evidence>
<evidence type="ECO:0000256" key="2">
    <source>
        <dbReference type="ARBA" id="ARBA00011881"/>
    </source>
</evidence>
<dbReference type="Gene3D" id="3.90.110.10">
    <property type="entry name" value="Lactate dehydrogenase/glycoside hydrolase, family 4, C-terminal"/>
    <property type="match status" value="1"/>
</dbReference>
<feature type="domain" description="Glycosyl hydrolase family 4 C-terminal" evidence="13">
    <location>
        <begin position="189"/>
        <end position="433"/>
    </location>
</feature>
<comment type="subunit">
    <text evidence="2">Homotetramer.</text>
</comment>
<keyword evidence="10" id="KW-0408">Iron</keyword>
<keyword evidence="7 12" id="KW-0326">Glycosidase</keyword>
<evidence type="ECO:0000259" key="13">
    <source>
        <dbReference type="Pfam" id="PF11975"/>
    </source>
</evidence>
<dbReference type="InterPro" id="IPR001088">
    <property type="entry name" value="Glyco_hydro_4"/>
</dbReference>
<comment type="caution">
    <text evidence="14">The sequence shown here is derived from an EMBL/GenBank/DDBJ whole genome shotgun (WGS) entry which is preliminary data.</text>
</comment>
<feature type="active site" description="Proton donor" evidence="8">
    <location>
        <position position="167"/>
    </location>
</feature>
<evidence type="ECO:0000256" key="3">
    <source>
        <dbReference type="ARBA" id="ARBA00022723"/>
    </source>
</evidence>
<evidence type="ECO:0000256" key="1">
    <source>
        <dbReference type="ARBA" id="ARBA00010141"/>
    </source>
</evidence>
<keyword evidence="3 10" id="KW-0479">Metal-binding</keyword>
<feature type="active site" description="Proton acceptor" evidence="8">
    <location>
        <position position="243"/>
    </location>
</feature>
<feature type="binding site" evidence="10">
    <location>
        <position position="194"/>
    </location>
    <ligand>
        <name>Mn(2+)</name>
        <dbReference type="ChEBI" id="CHEBI:29035"/>
    </ligand>
</feature>
<protein>
    <submittedName>
        <fullName evidence="14">Glycoside hydrolase</fullName>
    </submittedName>
</protein>
<dbReference type="Pfam" id="PF11975">
    <property type="entry name" value="Glyco_hydro_4C"/>
    <property type="match status" value="1"/>
</dbReference>
<dbReference type="SUPFAM" id="SSF56327">
    <property type="entry name" value="LDH C-terminal domain-like"/>
    <property type="match status" value="1"/>
</dbReference>
<feature type="binding site" evidence="9">
    <location>
        <position position="90"/>
    </location>
    <ligand>
        <name>substrate</name>
    </ligand>
</feature>
<dbReference type="GO" id="GO:0004553">
    <property type="term" value="F:hydrolase activity, hydrolyzing O-glycosyl compounds"/>
    <property type="evidence" value="ECO:0007669"/>
    <property type="project" value="InterPro"/>
</dbReference>
<evidence type="ECO:0000256" key="7">
    <source>
        <dbReference type="ARBA" id="ARBA00023295"/>
    </source>
</evidence>
<dbReference type="SUPFAM" id="SSF51735">
    <property type="entry name" value="NAD(P)-binding Rossmann-fold domains"/>
    <property type="match status" value="1"/>
</dbReference>
<dbReference type="PANTHER" id="PTHR32092">
    <property type="entry name" value="6-PHOSPHO-BETA-GLUCOSIDASE-RELATED"/>
    <property type="match status" value="1"/>
</dbReference>
<evidence type="ECO:0000256" key="6">
    <source>
        <dbReference type="ARBA" id="ARBA00023211"/>
    </source>
</evidence>
<dbReference type="GO" id="GO:0046872">
    <property type="term" value="F:metal ion binding"/>
    <property type="evidence" value="ECO:0007669"/>
    <property type="project" value="UniProtKB-KW"/>
</dbReference>
<evidence type="ECO:0000256" key="11">
    <source>
        <dbReference type="PIRSR" id="PIRSR601088-4"/>
    </source>
</evidence>
<feature type="site" description="Increases basicity of active site Tyr" evidence="11">
    <location>
        <position position="106"/>
    </location>
</feature>
<dbReference type="GO" id="GO:0016616">
    <property type="term" value="F:oxidoreductase activity, acting on the CH-OH group of donors, NAD or NADP as acceptor"/>
    <property type="evidence" value="ECO:0007669"/>
    <property type="project" value="InterPro"/>
</dbReference>
<keyword evidence="6 10" id="KW-0464">Manganese</keyword>
<dbReference type="Pfam" id="PF02056">
    <property type="entry name" value="Glyco_hydro_4"/>
    <property type="match status" value="1"/>
</dbReference>
<evidence type="ECO:0000313" key="15">
    <source>
        <dbReference type="Proteomes" id="UP000824125"/>
    </source>
</evidence>
<evidence type="ECO:0000256" key="9">
    <source>
        <dbReference type="PIRSR" id="PIRSR601088-2"/>
    </source>
</evidence>
<dbReference type="InterPro" id="IPR022616">
    <property type="entry name" value="Glyco_hydro_4_C"/>
</dbReference>
<accession>A0A9D1SP14</accession>
<gene>
    <name evidence="14" type="ORF">IAD23_07050</name>
</gene>
<dbReference type="Gene3D" id="3.40.50.720">
    <property type="entry name" value="NAD(P)-binding Rossmann-like Domain"/>
    <property type="match status" value="1"/>
</dbReference>
<dbReference type="EMBL" id="DVNM01000041">
    <property type="protein sequence ID" value="HIU69694.1"/>
    <property type="molecule type" value="Genomic_DNA"/>
</dbReference>